<dbReference type="SUPFAM" id="SSF52540">
    <property type="entry name" value="P-loop containing nucleoside triphosphate hydrolases"/>
    <property type="match status" value="1"/>
</dbReference>
<accession>A0A660CES2</accession>
<dbReference type="AlphaFoldDB" id="A0A660CES2"/>
<protein>
    <submittedName>
        <fullName evidence="1">AAA domain-containing protein</fullName>
    </submittedName>
</protein>
<evidence type="ECO:0000313" key="2">
    <source>
        <dbReference type="Proteomes" id="UP000317303"/>
    </source>
</evidence>
<dbReference type="InterPro" id="IPR027417">
    <property type="entry name" value="P-loop_NTPase"/>
</dbReference>
<gene>
    <name evidence="1" type="ORF">JD82_03705</name>
</gene>
<dbReference type="Pfam" id="PF13671">
    <property type="entry name" value="AAA_33"/>
    <property type="match status" value="1"/>
</dbReference>
<proteinExistence type="predicted"/>
<organism evidence="1 2">
    <name type="scientific">Prauserella rugosa</name>
    <dbReference type="NCBI Taxonomy" id="43354"/>
    <lineage>
        <taxon>Bacteria</taxon>
        <taxon>Bacillati</taxon>
        <taxon>Actinomycetota</taxon>
        <taxon>Actinomycetes</taxon>
        <taxon>Pseudonocardiales</taxon>
        <taxon>Pseudonocardiaceae</taxon>
        <taxon>Prauserella</taxon>
    </lineage>
</organism>
<dbReference type="EMBL" id="VLJV01000001">
    <property type="protein sequence ID" value="TWH21836.1"/>
    <property type="molecule type" value="Genomic_DNA"/>
</dbReference>
<name>A0A660CES2_9PSEU</name>
<evidence type="ECO:0000313" key="1">
    <source>
        <dbReference type="EMBL" id="TWH21836.1"/>
    </source>
</evidence>
<dbReference type="Proteomes" id="UP000317303">
    <property type="component" value="Unassembled WGS sequence"/>
</dbReference>
<reference evidence="1 2" key="1">
    <citation type="submission" date="2019-07" db="EMBL/GenBank/DDBJ databases">
        <title>R&amp;d 2014.</title>
        <authorList>
            <person name="Klenk H.-P."/>
        </authorList>
    </citation>
    <scope>NUCLEOTIDE SEQUENCE [LARGE SCALE GENOMIC DNA]</scope>
    <source>
        <strain evidence="1 2">DSM 43194</strain>
    </source>
</reference>
<keyword evidence="2" id="KW-1185">Reference proteome</keyword>
<dbReference type="RefSeq" id="WP_246134817.1">
    <property type="nucleotide sequence ID" value="NZ_JOIJ01000001.1"/>
</dbReference>
<sequence>MNAGFPETFDHPGRRPHELRMAVEPRALVVVAGLPGSGKSTLLRHAKSDTELVVLDSDTTRCRFRNLLPAAVPYAYYRPLVHAAHRLYVSVVVLRASGVVVVHDPATGAPTRVWLTTLGALSGRRRHFLWVECPPDKAAAGQRARGRVVRKGSFARHVRRLPRVRAALESGLRGWHTTTVVERADTAGGLRLRLRRQRR</sequence>
<dbReference type="Gene3D" id="3.40.50.300">
    <property type="entry name" value="P-loop containing nucleotide triphosphate hydrolases"/>
    <property type="match status" value="1"/>
</dbReference>
<comment type="caution">
    <text evidence="1">The sequence shown here is derived from an EMBL/GenBank/DDBJ whole genome shotgun (WGS) entry which is preliminary data.</text>
</comment>